<keyword evidence="1" id="KW-0732">Signal</keyword>
<accession>A0A6A0ADR9</accession>
<evidence type="ECO:0008006" key="4">
    <source>
        <dbReference type="Google" id="ProtNLM"/>
    </source>
</evidence>
<name>A0A6A0ADR9_HAELA</name>
<dbReference type="EMBL" id="BLLF01005189">
    <property type="protein sequence ID" value="GFH30856.1"/>
    <property type="molecule type" value="Genomic_DNA"/>
</dbReference>
<dbReference type="Proteomes" id="UP000485058">
    <property type="component" value="Unassembled WGS sequence"/>
</dbReference>
<dbReference type="AlphaFoldDB" id="A0A6A0ADR9"/>
<sequence>MASSAGLICAAQVGFLNLLLLHKVQILLTSKPTDVAKCVEVVWRWCGGGVEVGPSPHPSCVPLWQPTTAPGPA</sequence>
<comment type="caution">
    <text evidence="2">The sequence shown here is derived from an EMBL/GenBank/DDBJ whole genome shotgun (WGS) entry which is preliminary data.</text>
</comment>
<gene>
    <name evidence="2" type="ORF">HaLaN_29784</name>
</gene>
<keyword evidence="3" id="KW-1185">Reference proteome</keyword>
<feature type="chain" id="PRO_5025437278" description="Secreted protein" evidence="1">
    <location>
        <begin position="27"/>
        <end position="73"/>
    </location>
</feature>
<evidence type="ECO:0000256" key="1">
    <source>
        <dbReference type="SAM" id="SignalP"/>
    </source>
</evidence>
<evidence type="ECO:0000313" key="3">
    <source>
        <dbReference type="Proteomes" id="UP000485058"/>
    </source>
</evidence>
<feature type="signal peptide" evidence="1">
    <location>
        <begin position="1"/>
        <end position="26"/>
    </location>
</feature>
<proteinExistence type="predicted"/>
<protein>
    <recommendedName>
        <fullName evidence="4">Secreted protein</fullName>
    </recommendedName>
</protein>
<reference evidence="2 3" key="1">
    <citation type="submission" date="2020-02" db="EMBL/GenBank/DDBJ databases">
        <title>Draft genome sequence of Haematococcus lacustris strain NIES-144.</title>
        <authorList>
            <person name="Morimoto D."/>
            <person name="Nakagawa S."/>
            <person name="Yoshida T."/>
            <person name="Sawayama S."/>
        </authorList>
    </citation>
    <scope>NUCLEOTIDE SEQUENCE [LARGE SCALE GENOMIC DNA]</scope>
    <source>
        <strain evidence="2 3">NIES-144</strain>
    </source>
</reference>
<organism evidence="2 3">
    <name type="scientific">Haematococcus lacustris</name>
    <name type="common">Green alga</name>
    <name type="synonym">Haematococcus pluvialis</name>
    <dbReference type="NCBI Taxonomy" id="44745"/>
    <lineage>
        <taxon>Eukaryota</taxon>
        <taxon>Viridiplantae</taxon>
        <taxon>Chlorophyta</taxon>
        <taxon>core chlorophytes</taxon>
        <taxon>Chlorophyceae</taxon>
        <taxon>CS clade</taxon>
        <taxon>Chlamydomonadales</taxon>
        <taxon>Haematococcaceae</taxon>
        <taxon>Haematococcus</taxon>
    </lineage>
</organism>
<evidence type="ECO:0000313" key="2">
    <source>
        <dbReference type="EMBL" id="GFH30856.1"/>
    </source>
</evidence>